<feature type="transmembrane region" description="Helical" evidence="5">
    <location>
        <begin position="116"/>
        <end position="135"/>
    </location>
</feature>
<evidence type="ECO:0000313" key="8">
    <source>
        <dbReference type="Proteomes" id="UP000027866"/>
    </source>
</evidence>
<evidence type="ECO:0000256" key="2">
    <source>
        <dbReference type="ARBA" id="ARBA00022692"/>
    </source>
</evidence>
<dbReference type="RefSeq" id="WP_034902479.1">
    <property type="nucleotide sequence ID" value="NZ_CP017057.1"/>
</dbReference>
<dbReference type="AlphaFoldDB" id="A0A074NFS3"/>
<feature type="transmembrane region" description="Helical" evidence="5">
    <location>
        <begin position="16"/>
        <end position="37"/>
    </location>
</feature>
<dbReference type="Pfam" id="PF04138">
    <property type="entry name" value="GtrA_DPMS_TM"/>
    <property type="match status" value="1"/>
</dbReference>
<dbReference type="EMBL" id="JMIX01000005">
    <property type="protein sequence ID" value="KEO96482.1"/>
    <property type="molecule type" value="Genomic_DNA"/>
</dbReference>
<dbReference type="InterPro" id="IPR007267">
    <property type="entry name" value="GtrA_DPMS_TM"/>
</dbReference>
<dbReference type="GO" id="GO:0000271">
    <property type="term" value="P:polysaccharide biosynthetic process"/>
    <property type="evidence" value="ECO:0007669"/>
    <property type="project" value="InterPro"/>
</dbReference>
<evidence type="ECO:0000256" key="3">
    <source>
        <dbReference type="ARBA" id="ARBA00022989"/>
    </source>
</evidence>
<evidence type="ECO:0000313" key="7">
    <source>
        <dbReference type="EMBL" id="KEO96482.1"/>
    </source>
</evidence>
<proteinExistence type="predicted"/>
<name>A0A074NFS3_9SPHN</name>
<dbReference type="KEGG" id="elq:Ga0102493_11830"/>
<dbReference type="Proteomes" id="UP000027866">
    <property type="component" value="Unassembled WGS sequence"/>
</dbReference>
<accession>A0A074NFS3</accession>
<keyword evidence="2 5" id="KW-0812">Transmembrane</keyword>
<keyword evidence="8" id="KW-1185">Reference proteome</keyword>
<evidence type="ECO:0000256" key="5">
    <source>
        <dbReference type="SAM" id="Phobius"/>
    </source>
</evidence>
<dbReference type="PATRIC" id="fig|39960.10.peg.3082"/>
<gene>
    <name evidence="7" type="ORF">EH32_09640</name>
</gene>
<keyword evidence="3 5" id="KW-1133">Transmembrane helix</keyword>
<feature type="transmembrane region" description="Helical" evidence="5">
    <location>
        <begin position="84"/>
        <end position="104"/>
    </location>
</feature>
<feature type="transmembrane region" description="Helical" evidence="5">
    <location>
        <begin position="43"/>
        <end position="63"/>
    </location>
</feature>
<protein>
    <submittedName>
        <fullName evidence="7">Polysaccharide biosynthesis protein GtrA</fullName>
    </submittedName>
</protein>
<keyword evidence="4 5" id="KW-0472">Membrane</keyword>
<sequence length="145" mass="14925">MELATSLLARLRDVRFVRYLVASVGALAVDMGAFLALLAGGMAAAPASAIGYTLGILAHWLMSSRAVFHGNVAQGGLARTRQKALFVISALLGLALTTAIVGLGDSAGIDPRAAKLVAIAVSFMATWLVRSRIVFCAPATGRGEA</sequence>
<evidence type="ECO:0000256" key="1">
    <source>
        <dbReference type="ARBA" id="ARBA00004141"/>
    </source>
</evidence>
<feature type="domain" description="GtrA/DPMS transmembrane" evidence="6">
    <location>
        <begin position="18"/>
        <end position="135"/>
    </location>
</feature>
<evidence type="ECO:0000259" key="6">
    <source>
        <dbReference type="Pfam" id="PF04138"/>
    </source>
</evidence>
<dbReference type="GO" id="GO:0016020">
    <property type="term" value="C:membrane"/>
    <property type="evidence" value="ECO:0007669"/>
    <property type="project" value="UniProtKB-SubCell"/>
</dbReference>
<comment type="subcellular location">
    <subcellularLocation>
        <location evidence="1">Membrane</location>
        <topology evidence="1">Multi-pass membrane protein</topology>
    </subcellularLocation>
</comment>
<comment type="caution">
    <text evidence="7">The sequence shown here is derived from an EMBL/GenBank/DDBJ whole genome shotgun (WGS) entry which is preliminary data.</text>
</comment>
<reference evidence="7 8" key="1">
    <citation type="submission" date="2014-04" db="EMBL/GenBank/DDBJ databases">
        <title>A comprehensive comparison of genomes of Erythrobacter spp. Strains.</title>
        <authorList>
            <person name="Zheng Q."/>
        </authorList>
    </citation>
    <scope>NUCLEOTIDE SEQUENCE [LARGE SCALE GENOMIC DNA]</scope>
    <source>
        <strain evidence="7 8">DSM 8509</strain>
    </source>
</reference>
<evidence type="ECO:0000256" key="4">
    <source>
        <dbReference type="ARBA" id="ARBA00023136"/>
    </source>
</evidence>
<organism evidence="7 8">
    <name type="scientific">Erythrobacter litoralis</name>
    <dbReference type="NCBI Taxonomy" id="39960"/>
    <lineage>
        <taxon>Bacteria</taxon>
        <taxon>Pseudomonadati</taxon>
        <taxon>Pseudomonadota</taxon>
        <taxon>Alphaproteobacteria</taxon>
        <taxon>Sphingomonadales</taxon>
        <taxon>Erythrobacteraceae</taxon>
        <taxon>Erythrobacter/Porphyrobacter group</taxon>
        <taxon>Erythrobacter</taxon>
    </lineage>
</organism>